<evidence type="ECO:0000313" key="3">
    <source>
        <dbReference type="Proteomes" id="UP001301958"/>
    </source>
</evidence>
<keyword evidence="3" id="KW-1185">Reference proteome</keyword>
<reference evidence="2" key="2">
    <citation type="submission" date="2023-05" db="EMBL/GenBank/DDBJ databases">
        <authorList>
            <consortium name="Lawrence Berkeley National Laboratory"/>
            <person name="Steindorff A."/>
            <person name="Hensen N."/>
            <person name="Bonometti L."/>
            <person name="Westerberg I."/>
            <person name="Brannstrom I.O."/>
            <person name="Guillou S."/>
            <person name="Cros-Aarteil S."/>
            <person name="Calhoun S."/>
            <person name="Haridas S."/>
            <person name="Kuo A."/>
            <person name="Mondo S."/>
            <person name="Pangilinan J."/>
            <person name="Riley R."/>
            <person name="Labutti K."/>
            <person name="Andreopoulos B."/>
            <person name="Lipzen A."/>
            <person name="Chen C."/>
            <person name="Yanf M."/>
            <person name="Daum C."/>
            <person name="Ng V."/>
            <person name="Clum A."/>
            <person name="Ohm R."/>
            <person name="Martin F."/>
            <person name="Silar P."/>
            <person name="Natvig D."/>
            <person name="Lalanne C."/>
            <person name="Gautier V."/>
            <person name="Ament-Velasquez S.L."/>
            <person name="Kruys A."/>
            <person name="Hutchinson M.I."/>
            <person name="Powell A.J."/>
            <person name="Barry K."/>
            <person name="Miller A.N."/>
            <person name="Grigoriev I.V."/>
            <person name="Debuchy R."/>
            <person name="Gladieux P."/>
            <person name="Thoren M.H."/>
            <person name="Johannesson H."/>
        </authorList>
    </citation>
    <scope>NUCLEOTIDE SEQUENCE</scope>
    <source>
        <strain evidence="2">CBS 990.96</strain>
    </source>
</reference>
<dbReference type="AlphaFoldDB" id="A0AAN7BFC6"/>
<evidence type="ECO:0000256" key="1">
    <source>
        <dbReference type="SAM" id="MobiDB-lite"/>
    </source>
</evidence>
<dbReference type="Proteomes" id="UP001301958">
    <property type="component" value="Unassembled WGS sequence"/>
</dbReference>
<name>A0AAN7BFC6_9PEZI</name>
<proteinExistence type="predicted"/>
<accession>A0AAN7BFC6</accession>
<protein>
    <submittedName>
        <fullName evidence="2">Uncharacterized protein</fullName>
    </submittedName>
</protein>
<sequence length="200" mass="21414">MTHLDTEVSDVVDGPGTDDALEASIVNVDQTTSLDIIAAEDGVTPVTAVLDHTHGDDSSPVRARTLLLLVMTLGLQSLPFTIERKTQKPGSRSVTALPSDGVRMQKHGCRSQLQVWIRGYVSPDNNPEAYGLATVTANIDWSSGRRCCWALGKTPERSAINDAAAAPPSTAVKRPGGVRSSNGNCRHRWVSPANFIQMPT</sequence>
<dbReference type="EMBL" id="MU865507">
    <property type="protein sequence ID" value="KAK4221889.1"/>
    <property type="molecule type" value="Genomic_DNA"/>
</dbReference>
<organism evidence="2 3">
    <name type="scientific">Podospora fimiseda</name>
    <dbReference type="NCBI Taxonomy" id="252190"/>
    <lineage>
        <taxon>Eukaryota</taxon>
        <taxon>Fungi</taxon>
        <taxon>Dikarya</taxon>
        <taxon>Ascomycota</taxon>
        <taxon>Pezizomycotina</taxon>
        <taxon>Sordariomycetes</taxon>
        <taxon>Sordariomycetidae</taxon>
        <taxon>Sordariales</taxon>
        <taxon>Podosporaceae</taxon>
        <taxon>Podospora</taxon>
    </lineage>
</organism>
<feature type="region of interest" description="Disordered" evidence="1">
    <location>
        <begin position="165"/>
        <end position="184"/>
    </location>
</feature>
<comment type="caution">
    <text evidence="2">The sequence shown here is derived from an EMBL/GenBank/DDBJ whole genome shotgun (WGS) entry which is preliminary data.</text>
</comment>
<reference evidence="2" key="1">
    <citation type="journal article" date="2023" name="Mol. Phylogenet. Evol.">
        <title>Genome-scale phylogeny and comparative genomics of the fungal order Sordariales.</title>
        <authorList>
            <person name="Hensen N."/>
            <person name="Bonometti L."/>
            <person name="Westerberg I."/>
            <person name="Brannstrom I.O."/>
            <person name="Guillou S."/>
            <person name="Cros-Aarteil S."/>
            <person name="Calhoun S."/>
            <person name="Haridas S."/>
            <person name="Kuo A."/>
            <person name="Mondo S."/>
            <person name="Pangilinan J."/>
            <person name="Riley R."/>
            <person name="LaButti K."/>
            <person name="Andreopoulos B."/>
            <person name="Lipzen A."/>
            <person name="Chen C."/>
            <person name="Yan M."/>
            <person name="Daum C."/>
            <person name="Ng V."/>
            <person name="Clum A."/>
            <person name="Steindorff A."/>
            <person name="Ohm R.A."/>
            <person name="Martin F."/>
            <person name="Silar P."/>
            <person name="Natvig D.O."/>
            <person name="Lalanne C."/>
            <person name="Gautier V."/>
            <person name="Ament-Velasquez S.L."/>
            <person name="Kruys A."/>
            <person name="Hutchinson M.I."/>
            <person name="Powell A.J."/>
            <person name="Barry K."/>
            <person name="Miller A.N."/>
            <person name="Grigoriev I.V."/>
            <person name="Debuchy R."/>
            <person name="Gladieux P."/>
            <person name="Hiltunen Thoren M."/>
            <person name="Johannesson H."/>
        </authorList>
    </citation>
    <scope>NUCLEOTIDE SEQUENCE</scope>
    <source>
        <strain evidence="2">CBS 990.96</strain>
    </source>
</reference>
<gene>
    <name evidence="2" type="ORF">QBC38DRAFT_448762</name>
</gene>
<evidence type="ECO:0000313" key="2">
    <source>
        <dbReference type="EMBL" id="KAK4221889.1"/>
    </source>
</evidence>